<sequence length="688" mass="76418">MKKVLIVGAGTGGTALLKLLHKTAVFQVTAVVDIDEMAPGIKLAREMDIAVGTDWRAFINKEIDLVIEATGKQEVLDDIRRECAPNITVVPGAVAHMMAELVKEKEMLIAKLKSETTRRGLIFNASHDGMIVVDEYAYITDINNSAAEMIEVDKEKVIGKHILEVLPTSGLPRVLKTKQTEFHQEVKLANGKKVITTRIPMIDETGKLFGALAIFKDITELVKLAEEITDLKEMRMMLEAIIHSSEEAISVVDEHGNGILINPAYTRITGLSEEEVIGKPATADIAEGESMHMQVLKTRRPVRGVRMKVGPKNRDVVVNVAPIIVDGVLKGSVGVIHDVSEIQRLTAELNRARQIIRTLEAKYSFADIIGTSEEIKVAIEQAKVAAKTPATILLRGESGTGKELFAHAIHNASDRKYNKFIRVNCAAISETLLESELFGYEEGAFSGAKRGGKRGLFEEANNGSIFLDEIGELSANTQAKLLRVLQEGEIVRVGGTKPIPINVRVIAATNVNLEKAIAEGTFREDLYYRLNRMPIYIPPLRARKEDIPALCQHLIQKLNQDYGRNVEGVTPAALDRLLAYDWPGNVRELENVLGRAMIFMKFNEVMIDVHHIPPLDISRADSPFRKNEKELEIRPLEEMVEQYEAGIIEQALRKYNNNKTATARALGISIRNLYYKLEKYGIDKNSTQ</sequence>
<evidence type="ECO:0000259" key="6">
    <source>
        <dbReference type="PROSITE" id="PS50045"/>
    </source>
</evidence>
<dbReference type="Gene3D" id="3.40.50.300">
    <property type="entry name" value="P-loop containing nucleotide triphosphate hydrolases"/>
    <property type="match status" value="1"/>
</dbReference>
<dbReference type="AlphaFoldDB" id="A0A023DE26"/>
<dbReference type="InterPro" id="IPR002078">
    <property type="entry name" value="Sigma_54_int"/>
</dbReference>
<evidence type="ECO:0000313" key="10">
    <source>
        <dbReference type="Proteomes" id="UP000023561"/>
    </source>
</evidence>
<dbReference type="SMART" id="SM00091">
    <property type="entry name" value="PAS"/>
    <property type="match status" value="2"/>
</dbReference>
<dbReference type="InterPro" id="IPR035965">
    <property type="entry name" value="PAS-like_dom_sf"/>
</dbReference>
<dbReference type="SUPFAM" id="SSF52540">
    <property type="entry name" value="P-loop containing nucleoside triphosphate hydrolases"/>
    <property type="match status" value="1"/>
</dbReference>
<dbReference type="PROSITE" id="PS50045">
    <property type="entry name" value="SIGMA54_INTERACT_4"/>
    <property type="match status" value="1"/>
</dbReference>
<dbReference type="Pfam" id="PF25601">
    <property type="entry name" value="AAA_lid_14"/>
    <property type="match status" value="1"/>
</dbReference>
<dbReference type="InterPro" id="IPR000700">
    <property type="entry name" value="PAS-assoc_C"/>
</dbReference>
<dbReference type="InterPro" id="IPR027417">
    <property type="entry name" value="P-loop_NTPase"/>
</dbReference>
<feature type="domain" description="PAS" evidence="7">
    <location>
        <begin position="230"/>
        <end position="290"/>
    </location>
</feature>
<dbReference type="PRINTS" id="PR01590">
    <property type="entry name" value="HTHFIS"/>
</dbReference>
<dbReference type="NCBIfam" id="TIGR00229">
    <property type="entry name" value="sensory_box"/>
    <property type="match status" value="2"/>
</dbReference>
<evidence type="ECO:0000256" key="2">
    <source>
        <dbReference type="ARBA" id="ARBA00022840"/>
    </source>
</evidence>
<dbReference type="InterPro" id="IPR009057">
    <property type="entry name" value="Homeodomain-like_sf"/>
</dbReference>
<dbReference type="Gene3D" id="1.10.10.60">
    <property type="entry name" value="Homeodomain-like"/>
    <property type="match status" value="1"/>
</dbReference>
<dbReference type="PROSITE" id="PS50112">
    <property type="entry name" value="PAS"/>
    <property type="match status" value="2"/>
</dbReference>
<dbReference type="SUPFAM" id="SSF51735">
    <property type="entry name" value="NAD(P)-binding Rossmann-fold domains"/>
    <property type="match status" value="1"/>
</dbReference>
<keyword evidence="3" id="KW-0805">Transcription regulation</keyword>
<dbReference type="GO" id="GO:0043565">
    <property type="term" value="F:sequence-specific DNA binding"/>
    <property type="evidence" value="ECO:0007669"/>
    <property type="project" value="InterPro"/>
</dbReference>
<dbReference type="CDD" id="cd00130">
    <property type="entry name" value="PAS"/>
    <property type="match status" value="2"/>
</dbReference>
<dbReference type="InterPro" id="IPR025943">
    <property type="entry name" value="Sigma_54_int_dom_ATP-bd_2"/>
</dbReference>
<dbReference type="Pfam" id="PF13426">
    <property type="entry name" value="PAS_9"/>
    <property type="match status" value="1"/>
</dbReference>
<dbReference type="Gene3D" id="3.30.450.20">
    <property type="entry name" value="PAS domain"/>
    <property type="match status" value="2"/>
</dbReference>
<dbReference type="SMART" id="SM00382">
    <property type="entry name" value="AAA"/>
    <property type="match status" value="1"/>
</dbReference>
<dbReference type="GO" id="GO:0005524">
    <property type="term" value="F:ATP binding"/>
    <property type="evidence" value="ECO:0007669"/>
    <property type="project" value="UniProtKB-KW"/>
</dbReference>
<evidence type="ECO:0000259" key="8">
    <source>
        <dbReference type="PROSITE" id="PS50113"/>
    </source>
</evidence>
<dbReference type="Gene3D" id="3.40.50.720">
    <property type="entry name" value="NAD(P)-binding Rossmann-like Domain"/>
    <property type="match status" value="1"/>
</dbReference>
<dbReference type="InterPro" id="IPR002197">
    <property type="entry name" value="HTH_Fis"/>
</dbReference>
<dbReference type="InterPro" id="IPR058031">
    <property type="entry name" value="AAA_lid_NorR"/>
</dbReference>
<dbReference type="InterPro" id="IPR003593">
    <property type="entry name" value="AAA+_ATPase"/>
</dbReference>
<dbReference type="InterPro" id="IPR013767">
    <property type="entry name" value="PAS_fold"/>
</dbReference>
<dbReference type="PROSITE" id="PS00676">
    <property type="entry name" value="SIGMA54_INTERACT_2"/>
    <property type="match status" value="1"/>
</dbReference>
<proteinExistence type="predicted"/>
<dbReference type="Pfam" id="PF00158">
    <property type="entry name" value="Sigma54_activat"/>
    <property type="match status" value="1"/>
</dbReference>
<dbReference type="SUPFAM" id="SSF46689">
    <property type="entry name" value="Homeodomain-like"/>
    <property type="match status" value="1"/>
</dbReference>
<evidence type="ECO:0000259" key="7">
    <source>
        <dbReference type="PROSITE" id="PS50112"/>
    </source>
</evidence>
<feature type="domain" description="Sigma-54 factor interaction" evidence="6">
    <location>
        <begin position="368"/>
        <end position="598"/>
    </location>
</feature>
<keyword evidence="1" id="KW-0547">Nucleotide-binding</keyword>
<dbReference type="SUPFAM" id="SSF55785">
    <property type="entry name" value="PYP-like sensor domain (PAS domain)"/>
    <property type="match status" value="2"/>
</dbReference>
<dbReference type="InterPro" id="IPR036291">
    <property type="entry name" value="NAD(P)-bd_dom_sf"/>
</dbReference>
<organism evidence="9 10">
    <name type="scientific">Parageobacillus caldoxylosilyticus NBRC 107762</name>
    <dbReference type="NCBI Taxonomy" id="1220594"/>
    <lineage>
        <taxon>Bacteria</taxon>
        <taxon>Bacillati</taxon>
        <taxon>Bacillota</taxon>
        <taxon>Bacilli</taxon>
        <taxon>Bacillales</taxon>
        <taxon>Anoxybacillaceae</taxon>
        <taxon>Saccharococcus</taxon>
    </lineage>
</organism>
<dbReference type="CDD" id="cd00009">
    <property type="entry name" value="AAA"/>
    <property type="match status" value="1"/>
</dbReference>
<dbReference type="EMBL" id="BAWO01000021">
    <property type="protein sequence ID" value="GAJ39463.1"/>
    <property type="molecule type" value="Genomic_DNA"/>
</dbReference>
<evidence type="ECO:0000256" key="1">
    <source>
        <dbReference type="ARBA" id="ARBA00022741"/>
    </source>
</evidence>
<accession>A0A023DE26</accession>
<dbReference type="Gene3D" id="1.10.8.60">
    <property type="match status" value="1"/>
</dbReference>
<protein>
    <submittedName>
        <fullName evidence="9">Transcriptional regulator BkdR</fullName>
    </submittedName>
</protein>
<keyword evidence="5" id="KW-0804">Transcription</keyword>
<evidence type="ECO:0000256" key="4">
    <source>
        <dbReference type="ARBA" id="ARBA00023125"/>
    </source>
</evidence>
<dbReference type="PANTHER" id="PTHR32071:SF121">
    <property type="entry name" value="SIGMA L-DEPENDENT TRANSCRIPTIONAL REGULATOR YQIR-RELATED"/>
    <property type="match status" value="1"/>
</dbReference>
<dbReference type="PROSITE" id="PS00675">
    <property type="entry name" value="SIGMA54_INTERACT_1"/>
    <property type="match status" value="1"/>
</dbReference>
<dbReference type="Pfam" id="PF00989">
    <property type="entry name" value="PAS"/>
    <property type="match status" value="1"/>
</dbReference>
<dbReference type="FunFam" id="3.40.50.300:FF:000006">
    <property type="entry name" value="DNA-binding transcriptional regulator NtrC"/>
    <property type="match status" value="1"/>
</dbReference>
<evidence type="ECO:0000313" key="9">
    <source>
        <dbReference type="EMBL" id="GAJ39463.1"/>
    </source>
</evidence>
<feature type="domain" description="PAS" evidence="7">
    <location>
        <begin position="115"/>
        <end position="185"/>
    </location>
</feature>
<dbReference type="Pfam" id="PF02954">
    <property type="entry name" value="HTH_8"/>
    <property type="match status" value="1"/>
</dbReference>
<comment type="caution">
    <text evidence="9">The sequence shown here is derived from an EMBL/GenBank/DDBJ whole genome shotgun (WGS) entry which is preliminary data.</text>
</comment>
<dbReference type="InterPro" id="IPR025944">
    <property type="entry name" value="Sigma_54_int_dom_CS"/>
</dbReference>
<reference evidence="9 10" key="1">
    <citation type="submission" date="2014-04" db="EMBL/GenBank/DDBJ databases">
        <title>Whole genome shotgun sequence of Geobacillus caldoxylosilyticus NBRC 107762.</title>
        <authorList>
            <person name="Hosoyama A."/>
            <person name="Hosoyama Y."/>
            <person name="Katano-Makiyama Y."/>
            <person name="Tsuchikane K."/>
            <person name="Ohji S."/>
            <person name="Ichikawa N."/>
            <person name="Yamazoe A."/>
            <person name="Fujita N."/>
        </authorList>
    </citation>
    <scope>NUCLEOTIDE SEQUENCE [LARGE SCALE GENOMIC DNA]</scope>
    <source>
        <strain evidence="9 10">NBRC 107762</strain>
    </source>
</reference>
<dbReference type="InterPro" id="IPR025662">
    <property type="entry name" value="Sigma_54_int_dom_ATP-bd_1"/>
</dbReference>
<feature type="domain" description="PAC" evidence="8">
    <location>
        <begin position="178"/>
        <end position="230"/>
    </location>
</feature>
<gene>
    <name evidence="9" type="primary">bkdR</name>
    <name evidence="9" type="ORF">GCA01S_021_00170</name>
</gene>
<dbReference type="GeneID" id="301194095"/>
<dbReference type="GO" id="GO:0006355">
    <property type="term" value="P:regulation of DNA-templated transcription"/>
    <property type="evidence" value="ECO:0007669"/>
    <property type="project" value="InterPro"/>
</dbReference>
<evidence type="ECO:0000256" key="5">
    <source>
        <dbReference type="ARBA" id="ARBA00023163"/>
    </source>
</evidence>
<dbReference type="PROSITE" id="PS00688">
    <property type="entry name" value="SIGMA54_INTERACT_3"/>
    <property type="match status" value="1"/>
</dbReference>
<dbReference type="Proteomes" id="UP000023561">
    <property type="component" value="Unassembled WGS sequence"/>
</dbReference>
<dbReference type="PANTHER" id="PTHR32071">
    <property type="entry name" value="TRANSCRIPTIONAL REGULATORY PROTEIN"/>
    <property type="match status" value="1"/>
</dbReference>
<keyword evidence="2" id="KW-0067">ATP-binding</keyword>
<name>A0A023DE26_9BACL</name>
<evidence type="ECO:0000256" key="3">
    <source>
        <dbReference type="ARBA" id="ARBA00023015"/>
    </source>
</evidence>
<dbReference type="OrthoDB" id="9771372at2"/>
<dbReference type="RefSeq" id="WP_042408499.1">
    <property type="nucleotide sequence ID" value="NZ_BAWO01000021.1"/>
</dbReference>
<keyword evidence="10" id="KW-1185">Reference proteome</keyword>
<dbReference type="PROSITE" id="PS50113">
    <property type="entry name" value="PAC"/>
    <property type="match status" value="1"/>
</dbReference>
<keyword evidence="4" id="KW-0238">DNA-binding</keyword>
<dbReference type="InterPro" id="IPR000014">
    <property type="entry name" value="PAS"/>
</dbReference>